<gene>
    <name evidence="2" type="ORF">MPOCJGCO_1619</name>
</gene>
<accession>A0ABQ4TYA0</accession>
<feature type="domain" description="Glycosyltransferase 61 catalytic" evidence="1">
    <location>
        <begin position="15"/>
        <end position="76"/>
    </location>
</feature>
<sequence length="202" mass="21418">MDDIVGPPPERDLPAIYVSRSRLPHGRFAGEGYLDAALAAAGLRVVHPEGLSLAEQCALYRRARHLVFAEGSALHALQLLGHVEASVTVLVRRPSLRMAAASLAPRVRELRYLDALRGFVHGLRPNGEPHLPTGISVLDGARCLAGFAHAGIDLAAHWDGAAFARACEADVAEWVARRAAAPSHPGEGAVIARCLRALSVTA</sequence>
<comment type="caution">
    <text evidence="2">The sequence shown here is derived from an EMBL/GenBank/DDBJ whole genome shotgun (WGS) entry which is preliminary data.</text>
</comment>
<evidence type="ECO:0000313" key="3">
    <source>
        <dbReference type="Proteomes" id="UP001055057"/>
    </source>
</evidence>
<dbReference type="EMBL" id="BPRB01000082">
    <property type="protein sequence ID" value="GJE59526.1"/>
    <property type="molecule type" value="Genomic_DNA"/>
</dbReference>
<reference evidence="2" key="2">
    <citation type="submission" date="2021-08" db="EMBL/GenBank/DDBJ databases">
        <authorList>
            <person name="Tani A."/>
            <person name="Ola A."/>
            <person name="Ogura Y."/>
            <person name="Katsura K."/>
            <person name="Hayashi T."/>
        </authorList>
    </citation>
    <scope>NUCLEOTIDE SEQUENCE</scope>
    <source>
        <strain evidence="2">DSM 23632</strain>
    </source>
</reference>
<keyword evidence="3" id="KW-1185">Reference proteome</keyword>
<dbReference type="Proteomes" id="UP001055057">
    <property type="component" value="Unassembled WGS sequence"/>
</dbReference>
<evidence type="ECO:0000259" key="1">
    <source>
        <dbReference type="Pfam" id="PF04577"/>
    </source>
</evidence>
<evidence type="ECO:0000313" key="2">
    <source>
        <dbReference type="EMBL" id="GJE59526.1"/>
    </source>
</evidence>
<name>A0ABQ4TYA0_9HYPH</name>
<dbReference type="Pfam" id="PF04577">
    <property type="entry name" value="Glyco_transf_61"/>
    <property type="match status" value="1"/>
</dbReference>
<organism evidence="2 3">
    <name type="scientific">Methylobacterium trifolii</name>
    <dbReference type="NCBI Taxonomy" id="1003092"/>
    <lineage>
        <taxon>Bacteria</taxon>
        <taxon>Pseudomonadati</taxon>
        <taxon>Pseudomonadota</taxon>
        <taxon>Alphaproteobacteria</taxon>
        <taxon>Hyphomicrobiales</taxon>
        <taxon>Methylobacteriaceae</taxon>
        <taxon>Methylobacterium</taxon>
    </lineage>
</organism>
<reference evidence="2" key="1">
    <citation type="journal article" date="2021" name="Front. Microbiol.">
        <title>Comprehensive Comparative Genomics and Phenotyping of Methylobacterium Species.</title>
        <authorList>
            <person name="Alessa O."/>
            <person name="Ogura Y."/>
            <person name="Fujitani Y."/>
            <person name="Takami H."/>
            <person name="Hayashi T."/>
            <person name="Sahin N."/>
            <person name="Tani A."/>
        </authorList>
    </citation>
    <scope>NUCLEOTIDE SEQUENCE</scope>
    <source>
        <strain evidence="2">DSM 23632</strain>
    </source>
</reference>
<proteinExistence type="predicted"/>
<protein>
    <recommendedName>
        <fullName evidence="1">Glycosyltransferase 61 catalytic domain-containing protein</fullName>
    </recommendedName>
</protein>
<dbReference type="InterPro" id="IPR049625">
    <property type="entry name" value="Glyco_transf_61_cat"/>
</dbReference>